<name>A0A921G404_SPOPS</name>
<evidence type="ECO:0000313" key="2">
    <source>
        <dbReference type="Proteomes" id="UP000698173"/>
    </source>
</evidence>
<protein>
    <submittedName>
        <fullName evidence="1">Uncharacterized protein</fullName>
    </submittedName>
</protein>
<gene>
    <name evidence="1" type="ORF">K8V56_21460</name>
</gene>
<evidence type="ECO:0000313" key="1">
    <source>
        <dbReference type="EMBL" id="HJF34339.1"/>
    </source>
</evidence>
<accession>A0A921G404</accession>
<comment type="caution">
    <text evidence="1">The sequence shown here is derived from an EMBL/GenBank/DDBJ whole genome shotgun (WGS) entry which is preliminary data.</text>
</comment>
<reference evidence="1" key="1">
    <citation type="journal article" date="2021" name="PeerJ">
        <title>Extensive microbial diversity within the chicken gut microbiome revealed by metagenomics and culture.</title>
        <authorList>
            <person name="Gilroy R."/>
            <person name="Ravi A."/>
            <person name="Getino M."/>
            <person name="Pursley I."/>
            <person name="Horton D.L."/>
            <person name="Alikhan N.F."/>
            <person name="Baker D."/>
            <person name="Gharbi K."/>
            <person name="Hall N."/>
            <person name="Watson M."/>
            <person name="Adriaenssens E.M."/>
            <person name="Foster-Nyarko E."/>
            <person name="Jarju S."/>
            <person name="Secka A."/>
            <person name="Antonio M."/>
            <person name="Oren A."/>
            <person name="Chaudhuri R.R."/>
            <person name="La Ragione R."/>
            <person name="Hildebrand F."/>
            <person name="Pallen M.J."/>
        </authorList>
    </citation>
    <scope>NUCLEOTIDE SEQUENCE</scope>
    <source>
        <strain evidence="1">CHK171-7178</strain>
    </source>
</reference>
<dbReference type="Proteomes" id="UP000698173">
    <property type="component" value="Unassembled WGS sequence"/>
</dbReference>
<reference evidence="1" key="2">
    <citation type="submission" date="2021-09" db="EMBL/GenBank/DDBJ databases">
        <authorList>
            <person name="Gilroy R."/>
        </authorList>
    </citation>
    <scope>NUCLEOTIDE SEQUENCE</scope>
    <source>
        <strain evidence="1">CHK171-7178</strain>
    </source>
</reference>
<organism evidence="1 2">
    <name type="scientific">Sporosarcina psychrophila</name>
    <name type="common">Bacillus psychrophilus</name>
    <dbReference type="NCBI Taxonomy" id="1476"/>
    <lineage>
        <taxon>Bacteria</taxon>
        <taxon>Bacillati</taxon>
        <taxon>Bacillota</taxon>
        <taxon>Bacilli</taxon>
        <taxon>Bacillales</taxon>
        <taxon>Caryophanaceae</taxon>
        <taxon>Sporosarcina</taxon>
    </lineage>
</organism>
<dbReference type="AlphaFoldDB" id="A0A921G404"/>
<proteinExistence type="predicted"/>
<sequence length="82" mass="9532">MEHTVYNTTLHLVEIEKVKPMGNIGTMTEVWLWEITMADKGNIYKGKAAVQNKKIHLPWMELQSATPLTEMIDACKRYMENH</sequence>
<dbReference type="EMBL" id="DYWT01000318">
    <property type="protein sequence ID" value="HJF34339.1"/>
    <property type="molecule type" value="Genomic_DNA"/>
</dbReference>